<accession>A0A0C2W2W7</accession>
<feature type="non-terminal residue" evidence="2">
    <location>
        <position position="138"/>
    </location>
</feature>
<dbReference type="EMBL" id="KN818517">
    <property type="protein sequence ID" value="KIL55432.1"/>
    <property type="molecule type" value="Genomic_DNA"/>
</dbReference>
<dbReference type="Proteomes" id="UP000054549">
    <property type="component" value="Unassembled WGS sequence"/>
</dbReference>
<organism evidence="2 3">
    <name type="scientific">Amanita muscaria (strain Koide BX008)</name>
    <dbReference type="NCBI Taxonomy" id="946122"/>
    <lineage>
        <taxon>Eukaryota</taxon>
        <taxon>Fungi</taxon>
        <taxon>Dikarya</taxon>
        <taxon>Basidiomycota</taxon>
        <taxon>Agaricomycotina</taxon>
        <taxon>Agaricomycetes</taxon>
        <taxon>Agaricomycetidae</taxon>
        <taxon>Agaricales</taxon>
        <taxon>Pluteineae</taxon>
        <taxon>Amanitaceae</taxon>
        <taxon>Amanita</taxon>
    </lineage>
</organism>
<proteinExistence type="predicted"/>
<feature type="region of interest" description="Disordered" evidence="1">
    <location>
        <begin position="1"/>
        <end position="36"/>
    </location>
</feature>
<evidence type="ECO:0000313" key="2">
    <source>
        <dbReference type="EMBL" id="KIL55432.1"/>
    </source>
</evidence>
<reference evidence="2 3" key="1">
    <citation type="submission" date="2014-04" db="EMBL/GenBank/DDBJ databases">
        <title>Evolutionary Origins and Diversification of the Mycorrhizal Mutualists.</title>
        <authorList>
            <consortium name="DOE Joint Genome Institute"/>
            <consortium name="Mycorrhizal Genomics Consortium"/>
            <person name="Kohler A."/>
            <person name="Kuo A."/>
            <person name="Nagy L.G."/>
            <person name="Floudas D."/>
            <person name="Copeland A."/>
            <person name="Barry K.W."/>
            <person name="Cichocki N."/>
            <person name="Veneault-Fourrey C."/>
            <person name="LaButti K."/>
            <person name="Lindquist E.A."/>
            <person name="Lipzen A."/>
            <person name="Lundell T."/>
            <person name="Morin E."/>
            <person name="Murat C."/>
            <person name="Riley R."/>
            <person name="Ohm R."/>
            <person name="Sun H."/>
            <person name="Tunlid A."/>
            <person name="Henrissat B."/>
            <person name="Grigoriev I.V."/>
            <person name="Hibbett D.S."/>
            <person name="Martin F."/>
        </authorList>
    </citation>
    <scope>NUCLEOTIDE SEQUENCE [LARGE SCALE GENOMIC DNA]</scope>
    <source>
        <strain evidence="2 3">Koide BX008</strain>
    </source>
</reference>
<feature type="compositionally biased region" description="Basic and acidic residues" evidence="1">
    <location>
        <begin position="11"/>
        <end position="20"/>
    </location>
</feature>
<name>A0A0C2W2W7_AMAMK</name>
<evidence type="ECO:0000256" key="1">
    <source>
        <dbReference type="SAM" id="MobiDB-lite"/>
    </source>
</evidence>
<feature type="region of interest" description="Disordered" evidence="1">
    <location>
        <begin position="108"/>
        <end position="138"/>
    </location>
</feature>
<dbReference type="InParanoid" id="A0A0C2W2W7"/>
<protein>
    <submittedName>
        <fullName evidence="2">Uncharacterized protein</fullName>
    </submittedName>
</protein>
<sequence length="138" mass="15284">MPTCRSAVNEESVKVEETDPSRLTWTPHNDLPSPEGLFTPVIAIESDEEAQMALTTLSKAPNVESRGDAPFIDPDSLDVVSEGAVTLGDETRQKITLEEVQNGKLTFHERRRVKKPPDKDLLNLDSSRNSLEAVDELE</sequence>
<dbReference type="HOGENOM" id="CLU_1859926_0_0_1"/>
<evidence type="ECO:0000313" key="3">
    <source>
        <dbReference type="Proteomes" id="UP000054549"/>
    </source>
</evidence>
<dbReference type="AlphaFoldDB" id="A0A0C2W2W7"/>
<gene>
    <name evidence="2" type="ORF">M378DRAFT_173653</name>
</gene>
<keyword evidence="3" id="KW-1185">Reference proteome</keyword>